<sequence length="97" mass="11092">MEKDVEQSQPLFDIENFTSTLQDTVDTLELWLIESDLRENGVQSSSDVLRLIKQSCEMGYMEKPKATLLAEAVDCSPPLVARIWNGPQYQKKEIKET</sequence>
<evidence type="ECO:0000313" key="1">
    <source>
        <dbReference type="EMBL" id="KAA6376181.1"/>
    </source>
</evidence>
<accession>A0A5J4V276</accession>
<reference evidence="1 2" key="1">
    <citation type="submission" date="2019-03" db="EMBL/GenBank/DDBJ databases">
        <title>Single cell metagenomics reveals metabolic interactions within the superorganism composed of flagellate Streblomastix strix and complex community of Bacteroidetes bacteria on its surface.</title>
        <authorList>
            <person name="Treitli S.C."/>
            <person name="Kolisko M."/>
            <person name="Husnik F."/>
            <person name="Keeling P."/>
            <person name="Hampl V."/>
        </authorList>
    </citation>
    <scope>NUCLEOTIDE SEQUENCE [LARGE SCALE GENOMIC DNA]</scope>
    <source>
        <strain evidence="1">ST1C</strain>
    </source>
</reference>
<dbReference type="Proteomes" id="UP000324800">
    <property type="component" value="Unassembled WGS sequence"/>
</dbReference>
<gene>
    <name evidence="1" type="ORF">EZS28_028291</name>
</gene>
<evidence type="ECO:0000313" key="2">
    <source>
        <dbReference type="Proteomes" id="UP000324800"/>
    </source>
</evidence>
<protein>
    <submittedName>
        <fullName evidence="1">Uncharacterized protein</fullName>
    </submittedName>
</protein>
<dbReference type="AlphaFoldDB" id="A0A5J4V276"/>
<proteinExistence type="predicted"/>
<dbReference type="EMBL" id="SNRW01010703">
    <property type="protein sequence ID" value="KAA6376181.1"/>
    <property type="molecule type" value="Genomic_DNA"/>
</dbReference>
<name>A0A5J4V276_9EUKA</name>
<comment type="caution">
    <text evidence="1">The sequence shown here is derived from an EMBL/GenBank/DDBJ whole genome shotgun (WGS) entry which is preliminary data.</text>
</comment>
<feature type="non-terminal residue" evidence="1">
    <location>
        <position position="97"/>
    </location>
</feature>
<organism evidence="1 2">
    <name type="scientific">Streblomastix strix</name>
    <dbReference type="NCBI Taxonomy" id="222440"/>
    <lineage>
        <taxon>Eukaryota</taxon>
        <taxon>Metamonada</taxon>
        <taxon>Preaxostyla</taxon>
        <taxon>Oxymonadida</taxon>
        <taxon>Streblomastigidae</taxon>
        <taxon>Streblomastix</taxon>
    </lineage>
</organism>